<dbReference type="AlphaFoldDB" id="A0A559K619"/>
<evidence type="ECO:0000313" key="2">
    <source>
        <dbReference type="Proteomes" id="UP000317036"/>
    </source>
</evidence>
<reference evidence="1 2" key="1">
    <citation type="submission" date="2019-07" db="EMBL/GenBank/DDBJ databases">
        <authorList>
            <person name="Kim J."/>
        </authorList>
    </citation>
    <scope>NUCLEOTIDE SEQUENCE [LARGE SCALE GENOMIC DNA]</scope>
    <source>
        <strain evidence="1 2">JC52</strain>
    </source>
</reference>
<dbReference type="RefSeq" id="WP_144851359.1">
    <property type="nucleotide sequence ID" value="NZ_VNJI01000034.1"/>
</dbReference>
<keyword evidence="2" id="KW-1185">Reference proteome</keyword>
<dbReference type="OrthoDB" id="9774911at2"/>
<comment type="caution">
    <text evidence="1">The sequence shown here is derived from an EMBL/GenBank/DDBJ whole genome shotgun (WGS) entry which is preliminary data.</text>
</comment>
<sequence>MAPKLSKLGYIQGEGRFAIKDKQLRVKLLPMLQQGSYTPKGDVDRGLTWLDDRQIVVSRSKEQEWSTEPAQRPLPSLVKVDTAVKAPQGQITFSTPPEQWGDYQPQWVRSASRVSWIRTDRKQADVWLARPDGQGAERYIAGIGTGAGSPEPVYYEAWDWSSALAWYDPPVQRSE</sequence>
<name>A0A559K619_9BACL</name>
<dbReference type="Proteomes" id="UP000317036">
    <property type="component" value="Unassembled WGS sequence"/>
</dbReference>
<protein>
    <submittedName>
        <fullName evidence="1">Uncharacterized protein</fullName>
    </submittedName>
</protein>
<evidence type="ECO:0000313" key="1">
    <source>
        <dbReference type="EMBL" id="TVY07588.1"/>
    </source>
</evidence>
<dbReference type="EMBL" id="VNJI01000034">
    <property type="protein sequence ID" value="TVY07588.1"/>
    <property type="molecule type" value="Genomic_DNA"/>
</dbReference>
<organism evidence="1 2">
    <name type="scientific">Paenibacillus cremeus</name>
    <dbReference type="NCBI Taxonomy" id="2163881"/>
    <lineage>
        <taxon>Bacteria</taxon>
        <taxon>Bacillati</taxon>
        <taxon>Bacillota</taxon>
        <taxon>Bacilli</taxon>
        <taxon>Bacillales</taxon>
        <taxon>Paenibacillaceae</taxon>
        <taxon>Paenibacillus</taxon>
    </lineage>
</organism>
<gene>
    <name evidence="1" type="ORF">FPZ49_22850</name>
</gene>
<proteinExistence type="predicted"/>
<accession>A0A559K619</accession>